<sequence>MSTDLFDRLGVPERIREIAGYDLFDPDLRTSLDAIAQRSAGLLEAPVSLVSMVLDMSQFIIGSHGVAGWVAEAQGTPAEWALCTHTVLAGEPYCVVDGRTDPRHADNPFLRMTGLRSYLGVPLIGRGGHALGAHCVIDARPRIFSDVDLAVLNDGAEKSMKLLDAYRLR</sequence>
<dbReference type="Proteomes" id="UP000239415">
    <property type="component" value="Unassembled WGS sequence"/>
</dbReference>
<dbReference type="InterPro" id="IPR029016">
    <property type="entry name" value="GAF-like_dom_sf"/>
</dbReference>
<keyword evidence="3" id="KW-1185">Reference proteome</keyword>
<evidence type="ECO:0000259" key="1">
    <source>
        <dbReference type="Pfam" id="PF01590"/>
    </source>
</evidence>
<dbReference type="RefSeq" id="WP_106330278.1">
    <property type="nucleotide sequence ID" value="NZ_BOMO01000164.1"/>
</dbReference>
<accession>A0A2T0JU77</accession>
<reference evidence="2 3" key="1">
    <citation type="submission" date="2018-03" db="EMBL/GenBank/DDBJ databases">
        <title>Genomic Encyclopedia of Archaeal and Bacterial Type Strains, Phase II (KMG-II): from individual species to whole genera.</title>
        <authorList>
            <person name="Goeker M."/>
        </authorList>
    </citation>
    <scope>NUCLEOTIDE SEQUENCE [LARGE SCALE GENOMIC DNA]</scope>
    <source>
        <strain evidence="2 3">DSM 43146</strain>
    </source>
</reference>
<dbReference type="Pfam" id="PF01590">
    <property type="entry name" value="GAF"/>
    <property type="match status" value="1"/>
</dbReference>
<comment type="caution">
    <text evidence="2">The sequence shown here is derived from an EMBL/GenBank/DDBJ whole genome shotgun (WGS) entry which is preliminary data.</text>
</comment>
<proteinExistence type="predicted"/>
<dbReference type="PANTHER" id="PTHR43102:SF2">
    <property type="entry name" value="GAF DOMAIN-CONTAINING PROTEIN"/>
    <property type="match status" value="1"/>
</dbReference>
<dbReference type="Gene3D" id="3.30.450.40">
    <property type="match status" value="1"/>
</dbReference>
<dbReference type="PANTHER" id="PTHR43102">
    <property type="entry name" value="SLR1143 PROTEIN"/>
    <property type="match status" value="1"/>
</dbReference>
<gene>
    <name evidence="2" type="ORF">CLV67_13252</name>
</gene>
<evidence type="ECO:0000313" key="3">
    <source>
        <dbReference type="Proteomes" id="UP000239415"/>
    </source>
</evidence>
<name>A0A2T0JU77_9ACTN</name>
<feature type="domain" description="GAF" evidence="1">
    <location>
        <begin position="27"/>
        <end position="153"/>
    </location>
</feature>
<dbReference type="SUPFAM" id="SSF55781">
    <property type="entry name" value="GAF domain-like"/>
    <property type="match status" value="1"/>
</dbReference>
<evidence type="ECO:0000313" key="2">
    <source>
        <dbReference type="EMBL" id="PRX10994.1"/>
    </source>
</evidence>
<dbReference type="EMBL" id="PVMZ01000032">
    <property type="protein sequence ID" value="PRX10994.1"/>
    <property type="molecule type" value="Genomic_DNA"/>
</dbReference>
<dbReference type="OrthoDB" id="9151676at2"/>
<dbReference type="AlphaFoldDB" id="A0A2T0JU77"/>
<organism evidence="2 3">
    <name type="scientific">Actinoplanes italicus</name>
    <dbReference type="NCBI Taxonomy" id="113567"/>
    <lineage>
        <taxon>Bacteria</taxon>
        <taxon>Bacillati</taxon>
        <taxon>Actinomycetota</taxon>
        <taxon>Actinomycetes</taxon>
        <taxon>Micromonosporales</taxon>
        <taxon>Micromonosporaceae</taxon>
        <taxon>Actinoplanes</taxon>
    </lineage>
</organism>
<dbReference type="InterPro" id="IPR003018">
    <property type="entry name" value="GAF"/>
</dbReference>
<protein>
    <submittedName>
        <fullName evidence="2">GAF domain-containing protein</fullName>
    </submittedName>
</protein>